<dbReference type="OrthoDB" id="6248302at2759"/>
<keyword evidence="7 23" id="KW-0732">Signal</keyword>
<comment type="subcellular location">
    <subcellularLocation>
        <location evidence="4">Cell projection</location>
        <location evidence="4">Dendrite</location>
    </subcellularLocation>
    <subcellularLocation>
        <location evidence="17">Cell projection</location>
        <location evidence="17">Growth cone membrane</location>
        <topology evidence="17">Single-pass type I membrane protein</topology>
    </subcellularLocation>
    <subcellularLocation>
        <location evidence="15">Cytoplasmic vesicle</location>
        <location evidence="15">Secretory vesicle</location>
        <location evidence="15">Synaptic vesicle membrane</location>
        <topology evidence="15">Single-pass type I membrane protein</topology>
    </subcellularLocation>
    <subcellularLocation>
        <location evidence="2">Early endosome membrane</location>
        <topology evidence="2">Single-pass type I membrane protein</topology>
    </subcellularLocation>
    <subcellularLocation>
        <location evidence="1">Endoplasmic reticulum-Golgi intermediate compartment membrane</location>
        <topology evidence="1">Single-pass type I membrane protein</topology>
    </subcellularLocation>
    <subcellularLocation>
        <location evidence="20">Membrane</location>
        <topology evidence="20">Single-pass type I membrane protein</topology>
    </subcellularLocation>
    <subcellularLocation>
        <location evidence="3">Recycling endosome</location>
    </subcellularLocation>
</comment>
<keyword evidence="13" id="KW-0966">Cell projection</keyword>
<evidence type="ECO:0000256" key="20">
    <source>
        <dbReference type="PROSITE-ProRule" id="PRU00740"/>
    </source>
</evidence>
<evidence type="ECO:0000256" key="23">
    <source>
        <dbReference type="SAM" id="SignalP"/>
    </source>
</evidence>
<accession>A0A2G8LR52</accession>
<evidence type="ECO:0000256" key="19">
    <source>
        <dbReference type="ARBA" id="ARBA00076257"/>
    </source>
</evidence>
<evidence type="ECO:0000259" key="24">
    <source>
        <dbReference type="Pfam" id="PF01299"/>
    </source>
</evidence>
<organism evidence="25 26">
    <name type="scientific">Stichopus japonicus</name>
    <name type="common">Sea cucumber</name>
    <dbReference type="NCBI Taxonomy" id="307972"/>
    <lineage>
        <taxon>Eukaryota</taxon>
        <taxon>Metazoa</taxon>
        <taxon>Echinodermata</taxon>
        <taxon>Eleutherozoa</taxon>
        <taxon>Echinozoa</taxon>
        <taxon>Holothuroidea</taxon>
        <taxon>Aspidochirotacea</taxon>
        <taxon>Aspidochirotida</taxon>
        <taxon>Stichopodidae</taxon>
        <taxon>Apostichopus</taxon>
    </lineage>
</organism>
<evidence type="ECO:0000256" key="14">
    <source>
        <dbReference type="ARBA" id="ARBA00023329"/>
    </source>
</evidence>
<evidence type="ECO:0000256" key="18">
    <source>
        <dbReference type="ARBA" id="ARBA00074379"/>
    </source>
</evidence>
<evidence type="ECO:0000256" key="12">
    <source>
        <dbReference type="ARBA" id="ARBA00023180"/>
    </source>
</evidence>
<evidence type="ECO:0000256" key="2">
    <source>
        <dbReference type="ARBA" id="ARBA00004158"/>
    </source>
</evidence>
<evidence type="ECO:0000256" key="11">
    <source>
        <dbReference type="ARBA" id="ARBA00023136"/>
    </source>
</evidence>
<evidence type="ECO:0000256" key="3">
    <source>
        <dbReference type="ARBA" id="ARBA00004172"/>
    </source>
</evidence>
<dbReference type="Pfam" id="PF01299">
    <property type="entry name" value="Lamp2-like_luminal"/>
    <property type="match status" value="1"/>
</dbReference>
<keyword evidence="11 20" id="KW-0472">Membrane</keyword>
<evidence type="ECO:0000313" key="26">
    <source>
        <dbReference type="Proteomes" id="UP000230750"/>
    </source>
</evidence>
<comment type="caution">
    <text evidence="25">The sequence shown here is derived from an EMBL/GenBank/DDBJ whole genome shotgun (WGS) entry which is preliminary data.</text>
</comment>
<keyword evidence="26" id="KW-1185">Reference proteome</keyword>
<evidence type="ECO:0000256" key="22">
    <source>
        <dbReference type="SAM" id="Phobius"/>
    </source>
</evidence>
<dbReference type="STRING" id="307972.A0A2G8LR52"/>
<feature type="chain" id="PRO_5013553491" description="Lysosome-associated membrane glycoprotein 5" evidence="23">
    <location>
        <begin position="31"/>
        <end position="332"/>
    </location>
</feature>
<keyword evidence="14" id="KW-0968">Cytoplasmic vesicle</keyword>
<evidence type="ECO:0000256" key="17">
    <source>
        <dbReference type="ARBA" id="ARBA00060492"/>
    </source>
</evidence>
<evidence type="ECO:0000256" key="10">
    <source>
        <dbReference type="ARBA" id="ARBA00023018"/>
    </source>
</evidence>
<keyword evidence="12" id="KW-0325">Glycoprotein</keyword>
<feature type="signal peptide" evidence="23">
    <location>
        <begin position="1"/>
        <end position="30"/>
    </location>
</feature>
<protein>
    <recommendedName>
        <fullName evidence="18">Lysosome-associated membrane glycoprotein 5</fullName>
    </recommendedName>
    <alternativeName>
        <fullName evidence="19">Lysosome-associated membrane protein 5</fullName>
    </alternativeName>
</protein>
<evidence type="ECO:0000256" key="13">
    <source>
        <dbReference type="ARBA" id="ARBA00023273"/>
    </source>
</evidence>
<comment type="caution">
    <text evidence="20">Lacks conserved residue(s) required for the propagation of feature annotation.</text>
</comment>
<evidence type="ECO:0000256" key="6">
    <source>
        <dbReference type="ARBA" id="ARBA00022692"/>
    </source>
</evidence>
<dbReference type="Gene3D" id="2.40.160.110">
    <property type="match status" value="1"/>
</dbReference>
<evidence type="ECO:0000256" key="15">
    <source>
        <dbReference type="ARBA" id="ARBA00029428"/>
    </source>
</evidence>
<feature type="transmembrane region" description="Helical" evidence="22">
    <location>
        <begin position="294"/>
        <end position="315"/>
    </location>
</feature>
<evidence type="ECO:0000256" key="5">
    <source>
        <dbReference type="ARBA" id="ARBA00009644"/>
    </source>
</evidence>
<feature type="domain" description="Lysosome-associated membrane glycoprotein 2-like luminal" evidence="24">
    <location>
        <begin position="111"/>
        <end position="271"/>
    </location>
</feature>
<dbReference type="GO" id="GO:0072594">
    <property type="term" value="P:establishment of protein localization to organelle"/>
    <property type="evidence" value="ECO:0007669"/>
    <property type="project" value="TreeGrafter"/>
</dbReference>
<reference evidence="25 26" key="1">
    <citation type="journal article" date="2017" name="PLoS Biol.">
        <title>The sea cucumber genome provides insights into morphological evolution and visceral regeneration.</title>
        <authorList>
            <person name="Zhang X."/>
            <person name="Sun L."/>
            <person name="Yuan J."/>
            <person name="Sun Y."/>
            <person name="Gao Y."/>
            <person name="Zhang L."/>
            <person name="Li S."/>
            <person name="Dai H."/>
            <person name="Hamel J.F."/>
            <person name="Liu C."/>
            <person name="Yu Y."/>
            <person name="Liu S."/>
            <person name="Lin W."/>
            <person name="Guo K."/>
            <person name="Jin S."/>
            <person name="Xu P."/>
            <person name="Storey K.B."/>
            <person name="Huan P."/>
            <person name="Zhang T."/>
            <person name="Zhou Y."/>
            <person name="Zhang J."/>
            <person name="Lin C."/>
            <person name="Li X."/>
            <person name="Xing L."/>
            <person name="Huo D."/>
            <person name="Sun M."/>
            <person name="Wang L."/>
            <person name="Mercier A."/>
            <person name="Li F."/>
            <person name="Yang H."/>
            <person name="Xiang J."/>
        </authorList>
    </citation>
    <scope>NUCLEOTIDE SEQUENCE [LARGE SCALE GENOMIC DNA]</scope>
    <source>
        <strain evidence="25">Shaxun</strain>
        <tissue evidence="25">Muscle</tissue>
    </source>
</reference>
<dbReference type="GO" id="GO:0005886">
    <property type="term" value="C:plasma membrane"/>
    <property type="evidence" value="ECO:0007669"/>
    <property type="project" value="UniProtKB-SubCell"/>
</dbReference>
<dbReference type="Proteomes" id="UP000230750">
    <property type="component" value="Unassembled WGS sequence"/>
</dbReference>
<feature type="region of interest" description="Disordered" evidence="21">
    <location>
        <begin position="70"/>
        <end position="97"/>
    </location>
</feature>
<feature type="compositionally biased region" description="Low complexity" evidence="21">
    <location>
        <begin position="82"/>
        <end position="97"/>
    </location>
</feature>
<evidence type="ECO:0000313" key="25">
    <source>
        <dbReference type="EMBL" id="PIK62660.1"/>
    </source>
</evidence>
<evidence type="ECO:0000256" key="9">
    <source>
        <dbReference type="ARBA" id="ARBA00022989"/>
    </source>
</evidence>
<evidence type="ECO:0000256" key="4">
    <source>
        <dbReference type="ARBA" id="ARBA00004279"/>
    </source>
</evidence>
<dbReference type="PANTHER" id="PTHR11506">
    <property type="entry name" value="LYSOSOME-ASSOCIATED MEMBRANE GLYCOPROTEIN"/>
    <property type="match status" value="1"/>
</dbReference>
<dbReference type="PANTHER" id="PTHR11506:SF35">
    <property type="entry name" value="LYSOSOME-ASSOCIATED MEMBRANE GLYCOPROTEIN 5"/>
    <property type="match status" value="1"/>
</dbReference>
<dbReference type="InterPro" id="IPR048528">
    <property type="entry name" value="Lamp2-like_luminal"/>
</dbReference>
<keyword evidence="8" id="KW-0967">Endosome</keyword>
<dbReference type="PROSITE" id="PS51407">
    <property type="entry name" value="LAMP_3"/>
    <property type="match status" value="1"/>
</dbReference>
<comment type="similarity">
    <text evidence="5 20">Belongs to the LAMP family.</text>
</comment>
<evidence type="ECO:0000256" key="21">
    <source>
        <dbReference type="SAM" id="MobiDB-lite"/>
    </source>
</evidence>
<sequence>MAKLDNNSAQFLMVLLHLTVLHLVIISSDSVDNDYAYTTSLSSSSVPSNDQSTITPRPTTLKSTTIRREDDDVTEGVVGSQTSRTKATTIAKTTTKKQSTSSPDSLILQRGEFLLRDENGDICIKANFAINFKIYYKSKLSDQNEPSIPLSAKASVGGECVSDENTAFLTLQWKEDKYTLKFTFKKVPVEKRWIGERIQLTYDERDNPDFEGAVNPRLYVVQSSERDTFFSTKLGHSRSCVSEHDITLKNSESKDKVIMEITKLHLQPFDLKNGTFGEEIPCKSDLHKKGNNTASLVVGLLLAAFILVVIIGYAVGRKMGYITERSDYSTME</sequence>
<dbReference type="AlphaFoldDB" id="A0A2G8LR52"/>
<dbReference type="GO" id="GO:0005765">
    <property type="term" value="C:lysosomal membrane"/>
    <property type="evidence" value="ECO:0007669"/>
    <property type="project" value="TreeGrafter"/>
</dbReference>
<keyword evidence="6 20" id="KW-0812">Transmembrane</keyword>
<dbReference type="InterPro" id="IPR002000">
    <property type="entry name" value="Lysosome-assoc_membr_glycop"/>
</dbReference>
<proteinExistence type="inferred from homology"/>
<evidence type="ECO:0000256" key="8">
    <source>
        <dbReference type="ARBA" id="ARBA00022753"/>
    </source>
</evidence>
<evidence type="ECO:0000256" key="16">
    <source>
        <dbReference type="ARBA" id="ARBA00053950"/>
    </source>
</evidence>
<gene>
    <name evidence="25" type="ORF">BSL78_00354</name>
</gene>
<comment type="function">
    <text evidence="16">Plays a role in short-term synaptic plasticity in a subset of GABAergic neurons in the brain.</text>
</comment>
<name>A0A2G8LR52_STIJA</name>
<evidence type="ECO:0000256" key="7">
    <source>
        <dbReference type="ARBA" id="ARBA00022729"/>
    </source>
</evidence>
<evidence type="ECO:0000256" key="1">
    <source>
        <dbReference type="ARBA" id="ARBA00004151"/>
    </source>
</evidence>
<dbReference type="GO" id="GO:0031902">
    <property type="term" value="C:late endosome membrane"/>
    <property type="evidence" value="ECO:0007669"/>
    <property type="project" value="TreeGrafter"/>
</dbReference>
<keyword evidence="10" id="KW-0770">Synapse</keyword>
<keyword evidence="9 22" id="KW-1133">Transmembrane helix</keyword>
<dbReference type="EMBL" id="MRZV01000007">
    <property type="protein sequence ID" value="PIK62660.1"/>
    <property type="molecule type" value="Genomic_DNA"/>
</dbReference>